<protein>
    <recommendedName>
        <fullName evidence="4">GcrA cell cycle regulator</fullName>
    </recommendedName>
</protein>
<dbReference type="Gene3D" id="1.10.10.60">
    <property type="entry name" value="Homeodomain-like"/>
    <property type="match status" value="1"/>
</dbReference>
<accession>T0J8A9</accession>
<dbReference type="EMBL" id="ATDP01000056">
    <property type="protein sequence ID" value="EQB18219.1"/>
    <property type="molecule type" value="Genomic_DNA"/>
</dbReference>
<organism evidence="2 3">
    <name type="scientific">Sphingobium lactosutens DS20</name>
    <dbReference type="NCBI Taxonomy" id="1331060"/>
    <lineage>
        <taxon>Bacteria</taxon>
        <taxon>Pseudomonadati</taxon>
        <taxon>Pseudomonadota</taxon>
        <taxon>Alphaproteobacteria</taxon>
        <taxon>Sphingomonadales</taxon>
        <taxon>Sphingomonadaceae</taxon>
        <taxon>Sphingobium</taxon>
    </lineage>
</organism>
<dbReference type="eggNOG" id="COG5352">
    <property type="taxonomic scope" value="Bacteria"/>
</dbReference>
<evidence type="ECO:0008006" key="4">
    <source>
        <dbReference type="Google" id="ProtNLM"/>
    </source>
</evidence>
<sequence>MSWTDERIDQLKAMWERGLTASQIAEELGGVSRNAVIGKAHRLGLQSRPSPVKANETPKRAAAPTRKHSDPLDARRHASVATDRASVTWRRRSLSAQTERAAMARSIAASLIRPDDANPSPSRTMREKASTTMNPSADGLAISSRQLLVPRSMAA</sequence>
<dbReference type="Proteomes" id="UP000015531">
    <property type="component" value="Unassembled WGS sequence"/>
</dbReference>
<dbReference type="AlphaFoldDB" id="T0J8A9"/>
<dbReference type="InterPro" id="IPR011681">
    <property type="entry name" value="GcrA"/>
</dbReference>
<feature type="region of interest" description="Disordered" evidence="1">
    <location>
        <begin position="109"/>
        <end position="155"/>
    </location>
</feature>
<dbReference type="Pfam" id="PF07750">
    <property type="entry name" value="GcrA"/>
    <property type="match status" value="1"/>
</dbReference>
<reference evidence="2 3" key="1">
    <citation type="journal article" date="2013" name="Genome Announc.">
        <title>Draft Genome Sequence of Sphingobium lactosutens Strain DS20T, Isolated from a Hexachlorocyclohexane Dumpsite.</title>
        <authorList>
            <person name="Kumar R."/>
            <person name="Dwivedi V."/>
            <person name="Negi V."/>
            <person name="Khurana J.P."/>
            <person name="Lal R."/>
        </authorList>
    </citation>
    <scope>NUCLEOTIDE SEQUENCE [LARGE SCALE GENOMIC DNA]</scope>
    <source>
        <strain evidence="2 3">DS20</strain>
    </source>
</reference>
<comment type="caution">
    <text evidence="2">The sequence shown here is derived from an EMBL/GenBank/DDBJ whole genome shotgun (WGS) entry which is preliminary data.</text>
</comment>
<evidence type="ECO:0000256" key="1">
    <source>
        <dbReference type="SAM" id="MobiDB-lite"/>
    </source>
</evidence>
<keyword evidence="3" id="KW-1185">Reference proteome</keyword>
<proteinExistence type="predicted"/>
<feature type="compositionally biased region" description="Basic and acidic residues" evidence="1">
    <location>
        <begin position="67"/>
        <end position="76"/>
    </location>
</feature>
<feature type="region of interest" description="Disordered" evidence="1">
    <location>
        <begin position="40"/>
        <end position="79"/>
    </location>
</feature>
<evidence type="ECO:0000313" key="2">
    <source>
        <dbReference type="EMBL" id="EQB18219.1"/>
    </source>
</evidence>
<evidence type="ECO:0000313" key="3">
    <source>
        <dbReference type="Proteomes" id="UP000015531"/>
    </source>
</evidence>
<gene>
    <name evidence="2" type="ORF">RLDS_02950</name>
</gene>
<name>T0J8A9_9SPHN</name>